<dbReference type="PROSITE" id="PS51225">
    <property type="entry name" value="MARVEL"/>
    <property type="match status" value="1"/>
</dbReference>
<keyword evidence="6" id="KW-0325">Glycoprotein</keyword>
<dbReference type="PRINTS" id="PR00220">
    <property type="entry name" value="SYNAPTOPHYSN"/>
</dbReference>
<dbReference type="PANTHER" id="PTHR10306:SF17">
    <property type="entry name" value="MARVEL DOMAIN-CONTAINING PROTEIN"/>
    <property type="match status" value="1"/>
</dbReference>
<evidence type="ECO:0000256" key="2">
    <source>
        <dbReference type="ARBA" id="ARBA00006476"/>
    </source>
</evidence>
<evidence type="ECO:0000256" key="4">
    <source>
        <dbReference type="ARBA" id="ARBA00022989"/>
    </source>
</evidence>
<comment type="caution">
    <text evidence="10">The sequence shown here is derived from an EMBL/GenBank/DDBJ whole genome shotgun (WGS) entry which is preliminary data.</text>
</comment>
<evidence type="ECO:0000256" key="6">
    <source>
        <dbReference type="ARBA" id="ARBA00023180"/>
    </source>
</evidence>
<dbReference type="Proteomes" id="UP001432027">
    <property type="component" value="Unassembled WGS sequence"/>
</dbReference>
<reference evidence="10" key="1">
    <citation type="submission" date="2023-10" db="EMBL/GenBank/DDBJ databases">
        <title>Genome assembly of Pristionchus species.</title>
        <authorList>
            <person name="Yoshida K."/>
            <person name="Sommer R.J."/>
        </authorList>
    </citation>
    <scope>NUCLEOTIDE SEQUENCE</scope>
    <source>
        <strain evidence="10">RS0144</strain>
    </source>
</reference>
<proteinExistence type="inferred from homology"/>
<feature type="transmembrane region" description="Helical" evidence="8">
    <location>
        <begin position="191"/>
        <end position="214"/>
    </location>
</feature>
<dbReference type="InterPro" id="IPR001285">
    <property type="entry name" value="Synaptophysin/porin"/>
</dbReference>
<evidence type="ECO:0000256" key="7">
    <source>
        <dbReference type="PROSITE-ProRule" id="PRU00581"/>
    </source>
</evidence>
<feature type="domain" description="MARVEL" evidence="9">
    <location>
        <begin position="11"/>
        <end position="218"/>
    </location>
</feature>
<evidence type="ECO:0000256" key="1">
    <source>
        <dbReference type="ARBA" id="ARBA00004141"/>
    </source>
</evidence>
<comment type="similarity">
    <text evidence="2">Belongs to the synaptophysin/synaptobrevin family.</text>
</comment>
<feature type="transmembrane region" description="Helical" evidence="8">
    <location>
        <begin position="129"/>
        <end position="150"/>
    </location>
</feature>
<keyword evidence="4 8" id="KW-1133">Transmembrane helix</keyword>
<dbReference type="EMBL" id="BTSX01000003">
    <property type="protein sequence ID" value="GMS90668.1"/>
    <property type="molecule type" value="Genomic_DNA"/>
</dbReference>
<keyword evidence="5 7" id="KW-0472">Membrane</keyword>
<gene>
    <name evidence="10" type="ORF">PENTCL1PPCAC_12843</name>
</gene>
<keyword evidence="11" id="KW-1185">Reference proteome</keyword>
<evidence type="ECO:0000256" key="3">
    <source>
        <dbReference type="ARBA" id="ARBA00022692"/>
    </source>
</evidence>
<protein>
    <recommendedName>
        <fullName evidence="9">MARVEL domain-containing protein</fullName>
    </recommendedName>
</protein>
<accession>A0AAV5T977</accession>
<feature type="transmembrane region" description="Helical" evidence="8">
    <location>
        <begin position="95"/>
        <end position="117"/>
    </location>
</feature>
<evidence type="ECO:0000313" key="11">
    <source>
        <dbReference type="Proteomes" id="UP001432027"/>
    </source>
</evidence>
<evidence type="ECO:0000313" key="10">
    <source>
        <dbReference type="EMBL" id="GMS90668.1"/>
    </source>
</evidence>
<dbReference type="Pfam" id="PF01284">
    <property type="entry name" value="MARVEL"/>
    <property type="match status" value="1"/>
</dbReference>
<keyword evidence="3 7" id="KW-0812">Transmembrane</keyword>
<comment type="subcellular location">
    <subcellularLocation>
        <location evidence="1">Membrane</location>
        <topology evidence="1">Multi-pass membrane protein</topology>
    </subcellularLocation>
</comment>
<evidence type="ECO:0000256" key="5">
    <source>
        <dbReference type="ARBA" id="ARBA00023136"/>
    </source>
</evidence>
<dbReference type="InterPro" id="IPR008253">
    <property type="entry name" value="Marvel"/>
</dbReference>
<sequence>MPLPDHLRLNAFKYPIGFIRLIQLIFIIIALSSVNHWFYKLTFKCPSSSPDPLKDLRTTTFSTFSFDSIKVQSCDVSPEQVPVWNQEGFTASSGFFYFVEVVALISLLVGIFFYVVLWELYQNEGRIRLGDLILTSLCAILFFFCSSIWWSSCNGIGFVGSKEHVTQLLQDNPHFNITESASVEIETKNSLLTISVLCAWVSVVLYALNTWYIWKEIAPTPASNPTSIA</sequence>
<name>A0AAV5T977_9BILA</name>
<dbReference type="AlphaFoldDB" id="A0AAV5T977"/>
<dbReference type="GO" id="GO:0030672">
    <property type="term" value="C:synaptic vesicle membrane"/>
    <property type="evidence" value="ECO:0007669"/>
    <property type="project" value="TreeGrafter"/>
</dbReference>
<dbReference type="PANTHER" id="PTHR10306">
    <property type="entry name" value="SYNAPTOPHYSIN"/>
    <property type="match status" value="1"/>
</dbReference>
<organism evidence="10 11">
    <name type="scientific">Pristionchus entomophagus</name>
    <dbReference type="NCBI Taxonomy" id="358040"/>
    <lineage>
        <taxon>Eukaryota</taxon>
        <taxon>Metazoa</taxon>
        <taxon>Ecdysozoa</taxon>
        <taxon>Nematoda</taxon>
        <taxon>Chromadorea</taxon>
        <taxon>Rhabditida</taxon>
        <taxon>Rhabditina</taxon>
        <taxon>Diplogasteromorpha</taxon>
        <taxon>Diplogasteroidea</taxon>
        <taxon>Neodiplogasteridae</taxon>
        <taxon>Pristionchus</taxon>
    </lineage>
</organism>
<evidence type="ECO:0000256" key="8">
    <source>
        <dbReference type="SAM" id="Phobius"/>
    </source>
</evidence>
<evidence type="ECO:0000259" key="9">
    <source>
        <dbReference type="PROSITE" id="PS51225"/>
    </source>
</evidence>
<feature type="transmembrane region" description="Helical" evidence="8">
    <location>
        <begin position="21"/>
        <end position="39"/>
    </location>
</feature>